<feature type="transmembrane region" description="Helical" evidence="2">
    <location>
        <begin position="130"/>
        <end position="147"/>
    </location>
</feature>
<dbReference type="InterPro" id="IPR036259">
    <property type="entry name" value="MFS_trans_sf"/>
</dbReference>
<feature type="transmembrane region" description="Helical" evidence="2">
    <location>
        <begin position="204"/>
        <end position="229"/>
    </location>
</feature>
<dbReference type="PANTHER" id="PTHR11328:SF24">
    <property type="entry name" value="MAJOR FACILITATOR SUPERFAMILY (MFS) PROFILE DOMAIN-CONTAINING PROTEIN"/>
    <property type="match status" value="1"/>
</dbReference>
<feature type="region of interest" description="Disordered" evidence="1">
    <location>
        <begin position="410"/>
        <end position="429"/>
    </location>
</feature>
<feature type="transmembrane region" description="Helical" evidence="2">
    <location>
        <begin position="241"/>
        <end position="262"/>
    </location>
</feature>
<evidence type="ECO:0000256" key="2">
    <source>
        <dbReference type="SAM" id="Phobius"/>
    </source>
</evidence>
<sequence>MAQTFAAFVVYFYVEHLGVPAAWVAGAMVAHGILSAVLNPALGAVSDRARTRWGRRVPWIVIGTGPLVVAFALIWMPPSLPPVGALVWFLAVVAVYDAAGVAVVLNISALFPEIFRTTGERAKGNTPRQIFGLIGMILGTAGAPLLYGTIGWAGMGIGLGVVCLGLYLWSFTGMIERVPSEVAATAPALGWRDQLRYTLANRAFLTYVIGSLLVQSSTSIVLATVPFYVKYGLGQQDVADTAVLAAIFAAALPALAGWSWVVRRTSPRTALLWSMAAYTVASLAYLLPSSLPGAVAVGLALGIGVAGILQLLEVALSQIIDDDERRTGLRREGTYYGVNGFVVKGSVIVQAIVVAAVLTASGYDASLHTEPSSVVTGVRLLMAVFPAIGAALAFVSFWFYPLRERDVPVPRANDDSLGDETSEEEPSAV</sequence>
<dbReference type="SUPFAM" id="SSF103473">
    <property type="entry name" value="MFS general substrate transporter"/>
    <property type="match status" value="1"/>
</dbReference>
<feature type="transmembrane region" description="Helical" evidence="2">
    <location>
        <begin position="380"/>
        <end position="400"/>
    </location>
</feature>
<dbReference type="CDD" id="cd17332">
    <property type="entry name" value="MFS_MelB_like"/>
    <property type="match status" value="1"/>
</dbReference>
<dbReference type="KEGG" id="huw:FPZ11_04680"/>
<feature type="transmembrane region" description="Helical" evidence="2">
    <location>
        <begin position="88"/>
        <end position="109"/>
    </location>
</feature>
<reference evidence="3 4" key="1">
    <citation type="submission" date="2019-07" db="EMBL/GenBank/DDBJ databases">
        <title>Full genome sequence of Humibacter sp. WJ7-1.</title>
        <authorList>
            <person name="Im W.-T."/>
        </authorList>
    </citation>
    <scope>NUCLEOTIDE SEQUENCE [LARGE SCALE GENOMIC DNA]</scope>
    <source>
        <strain evidence="3 4">WJ7-1</strain>
    </source>
</reference>
<feature type="transmembrane region" description="Helical" evidence="2">
    <location>
        <begin position="269"/>
        <end position="287"/>
    </location>
</feature>
<feature type="transmembrane region" description="Helical" evidence="2">
    <location>
        <begin position="153"/>
        <end position="171"/>
    </location>
</feature>
<feature type="transmembrane region" description="Helical" evidence="2">
    <location>
        <begin position="293"/>
        <end position="316"/>
    </location>
</feature>
<feature type="transmembrane region" description="Helical" evidence="2">
    <location>
        <begin position="57"/>
        <end position="76"/>
    </location>
</feature>
<dbReference type="GO" id="GO:0008643">
    <property type="term" value="P:carbohydrate transport"/>
    <property type="evidence" value="ECO:0007669"/>
    <property type="project" value="InterPro"/>
</dbReference>
<dbReference type="PANTHER" id="PTHR11328">
    <property type="entry name" value="MAJOR FACILITATOR SUPERFAMILY DOMAIN-CONTAINING PROTEIN"/>
    <property type="match status" value="1"/>
</dbReference>
<keyword evidence="2" id="KW-0812">Transmembrane</keyword>
<dbReference type="GO" id="GO:0005886">
    <property type="term" value="C:plasma membrane"/>
    <property type="evidence" value="ECO:0007669"/>
    <property type="project" value="TreeGrafter"/>
</dbReference>
<feature type="transmembrane region" description="Helical" evidence="2">
    <location>
        <begin position="20"/>
        <end position="45"/>
    </location>
</feature>
<dbReference type="Gene3D" id="1.20.1250.20">
    <property type="entry name" value="MFS general substrate transporter like domains"/>
    <property type="match status" value="1"/>
</dbReference>
<evidence type="ECO:0000313" key="3">
    <source>
        <dbReference type="EMBL" id="QDZ16696.1"/>
    </source>
</evidence>
<gene>
    <name evidence="3" type="ORF">FPZ11_04680</name>
</gene>
<evidence type="ECO:0000256" key="1">
    <source>
        <dbReference type="SAM" id="MobiDB-lite"/>
    </source>
</evidence>
<feature type="compositionally biased region" description="Acidic residues" evidence="1">
    <location>
        <begin position="416"/>
        <end position="429"/>
    </location>
</feature>
<dbReference type="Pfam" id="PF13347">
    <property type="entry name" value="MFS_2"/>
    <property type="match status" value="1"/>
</dbReference>
<feature type="transmembrane region" description="Helical" evidence="2">
    <location>
        <begin position="336"/>
        <end position="360"/>
    </location>
</feature>
<dbReference type="GO" id="GO:0015293">
    <property type="term" value="F:symporter activity"/>
    <property type="evidence" value="ECO:0007669"/>
    <property type="project" value="InterPro"/>
</dbReference>
<dbReference type="OrthoDB" id="3717977at2"/>
<keyword evidence="2" id="KW-0472">Membrane</keyword>
<keyword evidence="2" id="KW-1133">Transmembrane helix</keyword>
<proteinExistence type="predicted"/>
<dbReference type="InterPro" id="IPR039672">
    <property type="entry name" value="MFS_2"/>
</dbReference>
<dbReference type="Proteomes" id="UP000320216">
    <property type="component" value="Chromosome"/>
</dbReference>
<evidence type="ECO:0000313" key="4">
    <source>
        <dbReference type="Proteomes" id="UP000320216"/>
    </source>
</evidence>
<dbReference type="EMBL" id="CP042305">
    <property type="protein sequence ID" value="QDZ16696.1"/>
    <property type="molecule type" value="Genomic_DNA"/>
</dbReference>
<organism evidence="3 4">
    <name type="scientific">Humibacter ginsenosidimutans</name>
    <dbReference type="NCBI Taxonomy" id="2599293"/>
    <lineage>
        <taxon>Bacteria</taxon>
        <taxon>Bacillati</taxon>
        <taxon>Actinomycetota</taxon>
        <taxon>Actinomycetes</taxon>
        <taxon>Micrococcales</taxon>
        <taxon>Microbacteriaceae</taxon>
        <taxon>Humibacter</taxon>
    </lineage>
</organism>
<keyword evidence="4" id="KW-1185">Reference proteome</keyword>
<protein>
    <submittedName>
        <fullName evidence="3">MFS transporter</fullName>
    </submittedName>
</protein>
<dbReference type="AlphaFoldDB" id="A0A5B8M8F5"/>
<name>A0A5B8M8F5_9MICO</name>
<accession>A0A5B8M8F5</accession>